<feature type="compositionally biased region" description="Low complexity" evidence="8">
    <location>
        <begin position="1064"/>
        <end position="1074"/>
    </location>
</feature>
<feature type="compositionally biased region" description="Low complexity" evidence="8">
    <location>
        <begin position="785"/>
        <end position="804"/>
    </location>
</feature>
<feature type="compositionally biased region" description="Low complexity" evidence="8">
    <location>
        <begin position="269"/>
        <end position="289"/>
    </location>
</feature>
<reference evidence="10" key="1">
    <citation type="submission" date="2013-04" db="EMBL/GenBank/DDBJ databases">
        <title>The Genome Sequence of Fonticula alba ATCC 38817.</title>
        <authorList>
            <consortium name="The Broad Institute Genomics Platform"/>
            <person name="Russ C."/>
            <person name="Cuomo C."/>
            <person name="Burger G."/>
            <person name="Gray M.W."/>
            <person name="Holland P.W.H."/>
            <person name="King N."/>
            <person name="Lang F.B.F."/>
            <person name="Roger A.J."/>
            <person name="Ruiz-Trillo I."/>
            <person name="Brown M."/>
            <person name="Walker B."/>
            <person name="Young S."/>
            <person name="Zeng Q."/>
            <person name="Gargeya S."/>
            <person name="Fitzgerald M."/>
            <person name="Haas B."/>
            <person name="Abouelleil A."/>
            <person name="Allen A.W."/>
            <person name="Alvarado L."/>
            <person name="Arachchi H.M."/>
            <person name="Berlin A.M."/>
            <person name="Chapman S.B."/>
            <person name="Gainer-Dewar J."/>
            <person name="Goldberg J."/>
            <person name="Griggs A."/>
            <person name="Gujja S."/>
            <person name="Hansen M."/>
            <person name="Howarth C."/>
            <person name="Imamovic A."/>
            <person name="Ireland A."/>
            <person name="Larimer J."/>
            <person name="McCowan C."/>
            <person name="Murphy C."/>
            <person name="Pearson M."/>
            <person name="Poon T.W."/>
            <person name="Priest M."/>
            <person name="Roberts A."/>
            <person name="Saif S."/>
            <person name="Shea T."/>
            <person name="Sisk P."/>
            <person name="Sykes S."/>
            <person name="Wortman J."/>
            <person name="Nusbaum C."/>
            <person name="Birren B."/>
        </authorList>
    </citation>
    <scope>NUCLEOTIDE SEQUENCE [LARGE SCALE GENOMIC DNA]</scope>
    <source>
        <strain evidence="10">ATCC 38817</strain>
    </source>
</reference>
<sequence>MSTTQGLGSVQLPDDTAAYLLAVKIIGDFARTAGPLRLVTTGSTRPSAEEWFTQSWRPSDPVAQADSPGATVAAAAAASSASSVGERQQLALGAGTVHAIELAVSRACRASFSAAARRHLARRALETAERLYSPVASSPGDRGHLLHGIALAHISSRTAQVLAVLDDAVTEAAASEVGITPAGLGTTAGPTPSTKAPPNDPADGPQACRLSAATPALLDGVLESAASVSDFTIRALLEEALREVDRSLNLEPLPLRGDDQGPGGAGHLSSTPGSMSNSPSRSSLSSFSRSGSSSTLMMAAAGSTKIMSAASSLGGSMGRAARAAIASPLRPIRAGFSSRSGPGTESAPTSPTEAAAAAASDFGPGAQLSHDFGLMDRTAGESASADARVCRVVALLNNLAVIVASTSGQADWLTTASDPRRSSRWVRRLLMLPVSTGDMGDAPGSDVAPHTSAPPTPAPSTGSMYCPPAAALGLWQRARAMARSQVSSPALSAWLTASLDNNMQFLSQQSPYLWAGAAGRADALPAGLRARLLPLEGSPDHSALRACYHRLRQLARAAPRDLLGPVAEEALLGDGAPAEGQSTSGFRWLGARFSRLCRALGTSPTTALFVGCAPAIDVNGIGLGQLLCHFELGLVACLLGEDLLLGLDHLAVCLLRLGDFAAGLLHAPPTLRDAPAPVGAHAAAEAALLGGHAGASFPGAGTGRRWLSAVRILGHRAYAAASGLAATDVSSQNFQTPTGPGLHPEFAGLWTGPWAVARRVHLARAAVLAAPGLFAPEQQPPSPGPQSGHHPPAGQQLYHPSGPGSRSGGGSLRDEIRALFDADAPLSPLALAELLHDLAVSSWGPDLATCWSQLHSGGSDGNPAPGGTPGAGGATAWLGPLLARARAAHILAPAAMVFLGIIPAASLEAVWTRADSGLATAGATTAVANPRAAAAATGLTLPGAGSRGGLPARAGDLPDGGVTMLDALRASAAVARSLAGPGMAPGAGSLLLGPGSGPFGKRSSRAQRPLPTQVQAALLPLSHLPMWSSSMIIGRNSISAAVAAPGVQIAQLMAEQQGLLSPDGTAPGTSSGAGAASGPGSGPGASSSNLLSTVASVAGAAAMSAASQAASYVLAQATGVVYDADIAAASSTVYIDPELSKFCTLLPAHRAQAALPPPRGPAAGAEPLASIDVSPASRRAAAPGGGPGSGPMSPAPSSAVGALLSPGAARIFQSDEDLQFLWAPDAEVPGPGGLPDGDHAAAMVDMEVPLDAAMVAGLFEQVVERALTARPILSSGLAVDGYRIRFAEDAEVRAPGYALAEAAVALTRETLCARAGTSGDMLSPGGSAGVDVTPALSSVDLARLGVSLADIPEIFFAEDFDLTDPDTFNQILTLLGVDDLWEPVDADAPASGPLSGRFATPAPSNSTLSAYVARTPRALDSCTLEDMTLPVGLGLLHGRLRGHLRTVDAMLTVALCRHEGALSHAAFHPEGHLASVQVELEAATGALTRAQRQLAQARSVTITAPEQTLALAARRSVSAQTLRLAHAAGFLRALAAFARGALADGAFELARLALSYADQVLRTSNVFIPGQEKVLFLLLESLAASATPGAGSISPTASLVPLADPKLTGRLRELTAFADDDLNLSAVAPRASTSGSPATRHPQPLTRSQMAELFPELACVRDITADLGERREELEAALGQQLRSYICSLVLETDASLPGSVDLLQQERFAPPTDSSARLGAELRFTSRCPLHVTELFETAAHQDRERGVFSQQLTDRSIAAGSVGVIADCLVSFSKLFRRSLTADARQIIARHLTRISQEDALEQSPPLGAGPGAGAHGGGVADPADAALEAGFSATMADRLKDATDATFLDILAETLGRLAAAVERMFLGHLFFVRAAALHLGYDEARVDRPLHLRESLLAEGGTPGSEPAPVAWSPASTAQALLRQAPGLTADPLTNSWVDRSLSLTLGALDAAVSRALQLLQLRQAALQRRAVSSLGDFFRQHRLVANFCDRLLWLSSAPGDVTADGPAPSGTLVPAPAALVSTNRLRAALSAHERLHFQNIHQTRRAAIEGLVSTERWAVCDVPREFQALVDQITARPGRGLFAQLPGLSEGQPATEVAVAATPAPASGGSADGPPADDDPEMSFDSLSASHSTGQSPSVPLSIQSSGETFYAVPALLMTIRYLHEYLQTFYVIETGLLETTSRAANLISTFDQAASQAVLNSGAMKSAGLQKITINELALSHNAISILVCLCTAIQEHLLFLLTNPIRGPTSQGAGAGDRRRDNLAEALAAQFEPVHRKLRQHRANLEEKMVSVLDVRAQLHFRNLRMELVSGPGARRADAARGPSEHAKRLVKELTTLRRVLIRYIRQPSLLAKLLEMAGQSIAARFHTELLALLTADATQQGGAVGSPMPGAPLGGGSGASGPGAGPGGVAALTASQLALLRQDASLNALTTDAEYIQTCFSRFGILAVLAETLPSSPRPGRGGGPGDSPAVRAPPSVPPSAPPSLPSSTVASPFLGPGVAGAGPQASPSTSRLRDAGAFLFSMAMGKRQ</sequence>
<protein>
    <recommendedName>
        <fullName evidence="9">Vacuolar protein sorting-associated protein 54 C-terminal domain-containing protein</fullName>
    </recommendedName>
</protein>
<feature type="region of interest" description="Disordered" evidence="8">
    <location>
        <begin position="252"/>
        <end position="289"/>
    </location>
</feature>
<evidence type="ECO:0000256" key="1">
    <source>
        <dbReference type="ARBA" id="ARBA00004601"/>
    </source>
</evidence>
<dbReference type="GO" id="GO:0006896">
    <property type="term" value="P:Golgi to vacuole transport"/>
    <property type="evidence" value="ECO:0007669"/>
    <property type="project" value="TreeGrafter"/>
</dbReference>
<evidence type="ECO:0000313" key="10">
    <source>
        <dbReference type="EMBL" id="KCV70252.1"/>
    </source>
</evidence>
<dbReference type="InterPro" id="IPR039745">
    <property type="entry name" value="Vps54"/>
</dbReference>
<dbReference type="InterPro" id="IPR012501">
    <property type="entry name" value="Vps54_C"/>
</dbReference>
<feature type="compositionally biased region" description="Gly residues" evidence="8">
    <location>
        <begin position="2400"/>
        <end position="2412"/>
    </location>
</feature>
<dbReference type="RefSeq" id="XP_009494768.1">
    <property type="nucleotide sequence ID" value="XM_009496493.1"/>
</dbReference>
<dbReference type="eggNOG" id="KOG2115">
    <property type="taxonomic scope" value="Eukaryota"/>
</dbReference>
<dbReference type="EMBL" id="KB932204">
    <property type="protein sequence ID" value="KCV70252.1"/>
    <property type="molecule type" value="Genomic_DNA"/>
</dbReference>
<feature type="compositionally biased region" description="Low complexity" evidence="8">
    <location>
        <begin position="1190"/>
        <end position="1199"/>
    </location>
</feature>
<organism evidence="10">
    <name type="scientific">Fonticula alba</name>
    <name type="common">Slime mold</name>
    <dbReference type="NCBI Taxonomy" id="691883"/>
    <lineage>
        <taxon>Eukaryota</taxon>
        <taxon>Rotosphaerida</taxon>
        <taxon>Fonticulaceae</taxon>
        <taxon>Fonticula</taxon>
    </lineage>
</organism>
<feature type="compositionally biased region" description="Low complexity" evidence="8">
    <location>
        <begin position="344"/>
        <end position="360"/>
    </location>
</feature>
<evidence type="ECO:0000256" key="6">
    <source>
        <dbReference type="ARBA" id="ARBA00023054"/>
    </source>
</evidence>
<dbReference type="OrthoDB" id="10259024at2759"/>
<feature type="region of interest" description="Disordered" evidence="8">
    <location>
        <begin position="181"/>
        <end position="208"/>
    </location>
</feature>
<feature type="compositionally biased region" description="Pro residues" evidence="8">
    <location>
        <begin position="2483"/>
        <end position="2493"/>
    </location>
</feature>
<feature type="region of interest" description="Disordered" evidence="8">
    <location>
        <begin position="1801"/>
        <end position="1822"/>
    </location>
</feature>
<evidence type="ECO:0000259" key="9">
    <source>
        <dbReference type="Pfam" id="PF07928"/>
    </source>
</evidence>
<keyword evidence="6 7" id="KW-0175">Coiled coil</keyword>
<dbReference type="GO" id="GO:0005829">
    <property type="term" value="C:cytosol"/>
    <property type="evidence" value="ECO:0007669"/>
    <property type="project" value="GOC"/>
</dbReference>
<dbReference type="PANTHER" id="PTHR12965:SF0">
    <property type="entry name" value="VACUOLAR PROTEIN SORTING-ASSOCIATED PROTEIN 54"/>
    <property type="match status" value="1"/>
</dbReference>
<feature type="region of interest" description="Disordered" evidence="8">
    <location>
        <begin position="774"/>
        <end position="812"/>
    </location>
</feature>
<evidence type="ECO:0000313" key="11">
    <source>
        <dbReference type="Proteomes" id="UP000030693"/>
    </source>
</evidence>
<feature type="domain" description="Vacuolar protein sorting-associated protein 54 C-terminal" evidence="9">
    <location>
        <begin position="2153"/>
        <end position="2301"/>
    </location>
</feature>
<comment type="similarity">
    <text evidence="2">Belongs to the VPS54 family.</text>
</comment>
<keyword evidence="3" id="KW-0813">Transport</keyword>
<proteinExistence type="inferred from homology"/>
<feature type="region of interest" description="Disordered" evidence="8">
    <location>
        <begin position="2389"/>
        <end position="2412"/>
    </location>
</feature>
<evidence type="ECO:0000256" key="7">
    <source>
        <dbReference type="SAM" id="Coils"/>
    </source>
</evidence>
<feature type="region of interest" description="Disordered" evidence="8">
    <location>
        <begin position="1059"/>
        <end position="1088"/>
    </location>
</feature>
<evidence type="ECO:0000256" key="2">
    <source>
        <dbReference type="ARBA" id="ARBA00009150"/>
    </source>
</evidence>
<dbReference type="GeneID" id="20527307"/>
<feature type="coiled-coil region" evidence="7">
    <location>
        <begin position="1473"/>
        <end position="1500"/>
    </location>
</feature>
<dbReference type="Proteomes" id="UP000030693">
    <property type="component" value="Unassembled WGS sequence"/>
</dbReference>
<keyword evidence="4" id="KW-0653">Protein transport</keyword>
<dbReference type="GO" id="GO:0000938">
    <property type="term" value="C:GARP complex"/>
    <property type="evidence" value="ECO:0007669"/>
    <property type="project" value="InterPro"/>
</dbReference>
<feature type="region of interest" description="Disordered" evidence="8">
    <location>
        <begin position="438"/>
        <end position="462"/>
    </location>
</feature>
<comment type="subcellular location">
    <subcellularLocation>
        <location evidence="1">Golgi apparatus</location>
        <location evidence="1">trans-Golgi network</location>
    </subcellularLocation>
</comment>
<feature type="compositionally biased region" description="Low complexity" evidence="8">
    <location>
        <begin position="2107"/>
        <end position="2119"/>
    </location>
</feature>
<keyword evidence="11" id="KW-1185">Reference proteome</keyword>
<dbReference type="GO" id="GO:0042147">
    <property type="term" value="P:retrograde transport, endosome to Golgi"/>
    <property type="evidence" value="ECO:0007669"/>
    <property type="project" value="InterPro"/>
</dbReference>
<name>A0A058Z9P2_FONAL</name>
<dbReference type="PANTHER" id="PTHR12965">
    <property type="entry name" value="VACUOLAR PROTEIN SORTING 54"/>
    <property type="match status" value="1"/>
</dbReference>
<evidence type="ECO:0000256" key="3">
    <source>
        <dbReference type="ARBA" id="ARBA00022448"/>
    </source>
</evidence>
<dbReference type="Pfam" id="PF07928">
    <property type="entry name" value="Vps54"/>
    <property type="match status" value="1"/>
</dbReference>
<evidence type="ECO:0000256" key="8">
    <source>
        <dbReference type="SAM" id="MobiDB-lite"/>
    </source>
</evidence>
<evidence type="ECO:0000256" key="5">
    <source>
        <dbReference type="ARBA" id="ARBA00023034"/>
    </source>
</evidence>
<accession>A0A058Z9P2</accession>
<keyword evidence="5" id="KW-0333">Golgi apparatus</keyword>
<gene>
    <name evidence="10" type="ORF">H696_02582</name>
</gene>
<dbReference type="GO" id="GO:0019905">
    <property type="term" value="F:syntaxin binding"/>
    <property type="evidence" value="ECO:0007669"/>
    <property type="project" value="TreeGrafter"/>
</dbReference>
<feature type="compositionally biased region" description="Low complexity" evidence="8">
    <location>
        <begin position="181"/>
        <end position="194"/>
    </location>
</feature>
<feature type="region of interest" description="Disordered" evidence="8">
    <location>
        <begin position="1176"/>
        <end position="1199"/>
    </location>
</feature>
<dbReference type="STRING" id="691883.A0A058Z9P2"/>
<feature type="compositionally biased region" description="Polar residues" evidence="8">
    <location>
        <begin position="2130"/>
        <end position="2147"/>
    </location>
</feature>
<feature type="region of interest" description="Disordered" evidence="8">
    <location>
        <begin position="334"/>
        <end position="360"/>
    </location>
</feature>
<dbReference type="GO" id="GO:0015031">
    <property type="term" value="P:protein transport"/>
    <property type="evidence" value="ECO:0007669"/>
    <property type="project" value="UniProtKB-KW"/>
</dbReference>
<feature type="region of interest" description="Disordered" evidence="8">
    <location>
        <begin position="2107"/>
        <end position="2147"/>
    </location>
</feature>
<evidence type="ECO:0000256" key="4">
    <source>
        <dbReference type="ARBA" id="ARBA00022927"/>
    </source>
</evidence>
<feature type="compositionally biased region" description="Gly residues" evidence="8">
    <location>
        <begin position="1811"/>
        <end position="1822"/>
    </location>
</feature>
<feature type="region of interest" description="Disordered" evidence="8">
    <location>
        <begin position="2463"/>
        <end position="2521"/>
    </location>
</feature>